<dbReference type="PROSITE" id="PS00143">
    <property type="entry name" value="INSULINASE"/>
    <property type="match status" value="1"/>
</dbReference>
<dbReference type="PANTHER" id="PTHR43690">
    <property type="entry name" value="NARDILYSIN"/>
    <property type="match status" value="1"/>
</dbReference>
<evidence type="ECO:0000313" key="19">
    <source>
        <dbReference type="EMBL" id="TDR06775.1"/>
    </source>
</evidence>
<evidence type="ECO:0000256" key="6">
    <source>
        <dbReference type="ARBA" id="ARBA00022670"/>
    </source>
</evidence>
<evidence type="ECO:0000259" key="15">
    <source>
        <dbReference type="Pfam" id="PF00675"/>
    </source>
</evidence>
<dbReference type="GO" id="GO:0004222">
    <property type="term" value="F:metalloendopeptidase activity"/>
    <property type="evidence" value="ECO:0007669"/>
    <property type="project" value="UniProtKB-EC"/>
</dbReference>
<dbReference type="InterPro" id="IPR032632">
    <property type="entry name" value="Peptidase_M16_M"/>
</dbReference>
<keyword evidence="9" id="KW-0862">Zinc</keyword>
<evidence type="ECO:0000256" key="14">
    <source>
        <dbReference type="RuleBase" id="RU004447"/>
    </source>
</evidence>
<sequence>MLKITLFTRASLQLTVLLVSAIFFSFNTLASTMQTIPGKGQSDQHTYAYITLENGLTAILVNDPNAERPAAALAIKVGSYQDPDEHLGLAHLLEHMLFLGTEKYPEADAYQAFIRQHGGTHNAYTSSQVTNYYFDVLPDAYPEALDRFAQFFITPTLDPQYIEREINAVDSEYRAKLDDEQRRSNQAFKTLLNPQHPGSRFTVGNKETLANIKADQLRAKLLELYHGYYTPDNMMLTLTANQPIEILATYARTYFGDIKPNTSQPKKTLPEQFKSTEQGNIQFFKTNTEKNVVKFSFQIPSQTHNHASQPARYLSYVLGDESRNSLFADLKQNHWAQALHAGINQDDGKNALFTVTIKLTDEGITQREKVLERLFITINNLKSAPISQQYLTETKTLSTLNYDFHDYLQPMKLSQILSSRALDAGAHDLLSSFHITQHADESDIKHLLKQLTQDNLTIQWLNPSQFPENWMAKTPSWEIEPLYNGHYANGTIAFQVKTLLKNSQLSSSFGLPEANPFMPENLEVLSQSQQADARPITSDPGFHFWHKQNSKYNKPTGMIFGYFGFLENPTTKDRLLLQLWAKLFNDAASESTYQPYMAGLGYQLYAHGNGLTLRTSGYNDKQDDFFYSLVEMLLDFRASSERLAIAKQDILKGLNNLESQPPYALARHYFSQVAIQGNAPTRELRELVTQITIEDINQFIQQHSQHFEFAGYMTGNFKEKAATHLSQRIMSVVKSCLYDHPYRHVELKSFEAQQHYLYQFNTRSADSVVLYSLIATDNNNATYLERCYIRILAQLLGAQFYNEFRTEKQYGYIVAVTNQTIEKTPALGFLIQSPNTSTKVLVEEIERFIDERKWGDKDISDTAFEQARQAVLAAYQKQPTNLKEQALEEWPHIVEPEQNFADRQHWIDALQSMKKEEFLAYMRVKVENNQAARLLITNQWDDTSGWKPITIN</sequence>
<evidence type="ECO:0000313" key="20">
    <source>
        <dbReference type="Proteomes" id="UP000295729"/>
    </source>
</evidence>
<feature type="domain" description="Coenzyme PQQ synthesis protein F-like C-terminal lobe" evidence="18">
    <location>
        <begin position="791"/>
        <end position="890"/>
    </location>
</feature>
<evidence type="ECO:0000259" key="18">
    <source>
        <dbReference type="Pfam" id="PF22456"/>
    </source>
</evidence>
<dbReference type="GO" id="GO:0005737">
    <property type="term" value="C:cytoplasm"/>
    <property type="evidence" value="ECO:0007669"/>
    <property type="project" value="UniProtKB-ARBA"/>
</dbReference>
<dbReference type="OrthoDB" id="9811314at2"/>
<comment type="cofactor">
    <cofactor evidence="1">
        <name>Zn(2+)</name>
        <dbReference type="ChEBI" id="CHEBI:29105"/>
    </cofactor>
</comment>
<evidence type="ECO:0000256" key="8">
    <source>
        <dbReference type="ARBA" id="ARBA00022801"/>
    </source>
</evidence>
<dbReference type="InterPro" id="IPR050626">
    <property type="entry name" value="Peptidase_M16"/>
</dbReference>
<feature type="domain" description="Peptidase M16 C-terminal" evidence="16">
    <location>
        <begin position="218"/>
        <end position="396"/>
    </location>
</feature>
<evidence type="ECO:0000259" key="16">
    <source>
        <dbReference type="Pfam" id="PF05193"/>
    </source>
</evidence>
<dbReference type="InterPro" id="IPR007863">
    <property type="entry name" value="Peptidase_M16_C"/>
</dbReference>
<dbReference type="FunFam" id="3.30.830.10:FF:000012">
    <property type="entry name" value="Protease 3"/>
    <property type="match status" value="1"/>
</dbReference>
<dbReference type="EC" id="3.4.24.55" evidence="4"/>
<evidence type="ECO:0000256" key="3">
    <source>
        <dbReference type="ARBA" id="ARBA00007261"/>
    </source>
</evidence>
<dbReference type="Pfam" id="PF00675">
    <property type="entry name" value="Peptidase_M16"/>
    <property type="match status" value="1"/>
</dbReference>
<dbReference type="Gene3D" id="3.30.830.10">
    <property type="entry name" value="Metalloenzyme, LuxS/M16 peptidase-like"/>
    <property type="match status" value="4"/>
</dbReference>
<evidence type="ECO:0000256" key="1">
    <source>
        <dbReference type="ARBA" id="ARBA00001947"/>
    </source>
</evidence>
<evidence type="ECO:0000256" key="7">
    <source>
        <dbReference type="ARBA" id="ARBA00022723"/>
    </source>
</evidence>
<gene>
    <name evidence="19" type="ORF">C8D85_2962</name>
</gene>
<keyword evidence="7" id="KW-0479">Metal-binding</keyword>
<evidence type="ECO:0000256" key="11">
    <source>
        <dbReference type="ARBA" id="ARBA00029597"/>
    </source>
</evidence>
<dbReference type="AlphaFoldDB" id="A0A4R6WZX4"/>
<keyword evidence="10" id="KW-0482">Metalloprotease</keyword>
<keyword evidence="6" id="KW-0645">Protease</keyword>
<evidence type="ECO:0000256" key="9">
    <source>
        <dbReference type="ARBA" id="ARBA00022833"/>
    </source>
</evidence>
<dbReference type="InterPro" id="IPR011765">
    <property type="entry name" value="Pept_M16_N"/>
</dbReference>
<accession>A0A4R6WZX4</accession>
<evidence type="ECO:0000256" key="10">
    <source>
        <dbReference type="ARBA" id="ARBA00023049"/>
    </source>
</evidence>
<evidence type="ECO:0000256" key="5">
    <source>
        <dbReference type="ARBA" id="ARBA00017565"/>
    </source>
</evidence>
<dbReference type="Pfam" id="PF05193">
    <property type="entry name" value="Peptidase_M16_C"/>
    <property type="match status" value="1"/>
</dbReference>
<dbReference type="PANTHER" id="PTHR43690:SF18">
    <property type="entry name" value="INSULIN-DEGRADING ENZYME-RELATED"/>
    <property type="match status" value="1"/>
</dbReference>
<dbReference type="InterPro" id="IPR011249">
    <property type="entry name" value="Metalloenz_LuxS/M16"/>
</dbReference>
<protein>
    <recommendedName>
        <fullName evidence="5">Protease 3</fullName>
        <ecNumber evidence="4">3.4.24.55</ecNumber>
    </recommendedName>
    <alternativeName>
        <fullName evidence="13">Pitrilysin</fullName>
    </alternativeName>
    <alternativeName>
        <fullName evidence="12">Protease III</fullName>
    </alternativeName>
    <alternativeName>
        <fullName evidence="11">Protease pi</fullName>
    </alternativeName>
</protein>
<name>A0A4R6WZX4_9GAMM</name>
<comment type="similarity">
    <text evidence="3 14">Belongs to the peptidase M16 family.</text>
</comment>
<organism evidence="19 20">
    <name type="scientific">Marinomonas communis</name>
    <dbReference type="NCBI Taxonomy" id="28254"/>
    <lineage>
        <taxon>Bacteria</taxon>
        <taxon>Pseudomonadati</taxon>
        <taxon>Pseudomonadota</taxon>
        <taxon>Gammaproteobacteria</taxon>
        <taxon>Oceanospirillales</taxon>
        <taxon>Oceanospirillaceae</taxon>
        <taxon>Marinomonas</taxon>
    </lineage>
</organism>
<evidence type="ECO:0000256" key="2">
    <source>
        <dbReference type="ARBA" id="ARBA00002184"/>
    </source>
</evidence>
<dbReference type="InterPro" id="IPR054734">
    <property type="entry name" value="PqqF-like_C_4"/>
</dbReference>
<dbReference type="EMBL" id="SNZA01000005">
    <property type="protein sequence ID" value="TDR06775.1"/>
    <property type="molecule type" value="Genomic_DNA"/>
</dbReference>
<reference evidence="19 20" key="1">
    <citation type="submission" date="2019-03" db="EMBL/GenBank/DDBJ databases">
        <title>Genomic Encyclopedia of Type Strains, Phase IV (KMG-IV): sequencing the most valuable type-strain genomes for metagenomic binning, comparative biology and taxonomic classification.</title>
        <authorList>
            <person name="Goeker M."/>
        </authorList>
    </citation>
    <scope>NUCLEOTIDE SEQUENCE [LARGE SCALE GENOMIC DNA]</scope>
    <source>
        <strain evidence="19 20">DSM 5604</strain>
    </source>
</reference>
<comment type="caution">
    <text evidence="19">The sequence shown here is derived from an EMBL/GenBank/DDBJ whole genome shotgun (WGS) entry which is preliminary data.</text>
</comment>
<feature type="domain" description="Peptidase M16 middle/third" evidence="17">
    <location>
        <begin position="402"/>
        <end position="684"/>
    </location>
</feature>
<feature type="domain" description="Peptidase M16 N-terminal" evidence="15">
    <location>
        <begin position="59"/>
        <end position="194"/>
    </location>
</feature>
<dbReference type="Pfam" id="PF22456">
    <property type="entry name" value="PqqF-like_C_4"/>
    <property type="match status" value="1"/>
</dbReference>
<comment type="function">
    <text evidence="2">Endopeptidase that degrades small peptides of less than 7 kDa, such as glucagon and insulin.</text>
</comment>
<dbReference type="SUPFAM" id="SSF63411">
    <property type="entry name" value="LuxS/MPP-like metallohydrolase"/>
    <property type="match status" value="4"/>
</dbReference>
<dbReference type="Proteomes" id="UP000295729">
    <property type="component" value="Unassembled WGS sequence"/>
</dbReference>
<keyword evidence="8" id="KW-0378">Hydrolase</keyword>
<dbReference type="Pfam" id="PF16187">
    <property type="entry name" value="Peptidase_M16_M"/>
    <property type="match status" value="1"/>
</dbReference>
<dbReference type="InterPro" id="IPR001431">
    <property type="entry name" value="Pept_M16_Zn_BS"/>
</dbReference>
<keyword evidence="20" id="KW-1185">Reference proteome</keyword>
<dbReference type="GO" id="GO:0046872">
    <property type="term" value="F:metal ion binding"/>
    <property type="evidence" value="ECO:0007669"/>
    <property type="project" value="UniProtKB-KW"/>
</dbReference>
<dbReference type="GO" id="GO:0006508">
    <property type="term" value="P:proteolysis"/>
    <property type="evidence" value="ECO:0007669"/>
    <property type="project" value="UniProtKB-KW"/>
</dbReference>
<evidence type="ECO:0000256" key="13">
    <source>
        <dbReference type="ARBA" id="ARBA00033450"/>
    </source>
</evidence>
<evidence type="ECO:0000259" key="17">
    <source>
        <dbReference type="Pfam" id="PF16187"/>
    </source>
</evidence>
<evidence type="ECO:0000256" key="4">
    <source>
        <dbReference type="ARBA" id="ARBA00012449"/>
    </source>
</evidence>
<proteinExistence type="inferred from homology"/>
<evidence type="ECO:0000256" key="12">
    <source>
        <dbReference type="ARBA" id="ARBA00031184"/>
    </source>
</evidence>